<dbReference type="SUPFAM" id="SSF52540">
    <property type="entry name" value="P-loop containing nucleoside triphosphate hydrolases"/>
    <property type="match status" value="1"/>
</dbReference>
<organism evidence="12">
    <name type="scientific">uncultured alpha proteobacterium EBAC2C11</name>
    <dbReference type="NCBI Taxonomy" id="295349"/>
    <lineage>
        <taxon>Bacteria</taxon>
        <taxon>Pseudomonadati</taxon>
        <taxon>Pseudomonadota</taxon>
        <taxon>Alphaproteobacteria</taxon>
        <taxon>Candidatus Puniceispirillales</taxon>
        <taxon>environmental samples</taxon>
    </lineage>
</organism>
<keyword evidence="11" id="KW-0460">Magnesium</keyword>
<keyword evidence="7 11" id="KW-0418">Kinase</keyword>
<feature type="binding site" evidence="11">
    <location>
        <position position="83"/>
    </location>
    <ligand>
        <name>substrate</name>
    </ligand>
</feature>
<dbReference type="PANTHER" id="PTHR21087:SF16">
    <property type="entry name" value="SHIKIMATE KINASE 1, CHLOROPLASTIC"/>
    <property type="match status" value="1"/>
</dbReference>
<feature type="binding site" evidence="11">
    <location>
        <position position="143"/>
    </location>
    <ligand>
        <name>ATP</name>
        <dbReference type="ChEBI" id="CHEBI:30616"/>
    </ligand>
</feature>
<keyword evidence="5 11" id="KW-0808">Transferase</keyword>
<dbReference type="HAMAP" id="MF_00109">
    <property type="entry name" value="Shikimate_kinase"/>
    <property type="match status" value="1"/>
</dbReference>
<keyword evidence="8 11" id="KW-0067">ATP-binding</keyword>
<name>Q5UF12_9PROT</name>
<dbReference type="CDD" id="cd00464">
    <property type="entry name" value="SK"/>
    <property type="match status" value="1"/>
</dbReference>
<comment type="caution">
    <text evidence="11">Lacks conserved residue(s) required for the propagation of feature annotation.</text>
</comment>
<keyword evidence="6 11" id="KW-0547">Nucleotide-binding</keyword>
<dbReference type="Gene3D" id="3.40.50.300">
    <property type="entry name" value="P-loop containing nucleotide triphosphate hydrolases"/>
    <property type="match status" value="1"/>
</dbReference>
<comment type="similarity">
    <text evidence="2 11">Belongs to the shikimate kinase family.</text>
</comment>
<reference evidence="12" key="1">
    <citation type="submission" date="2004-09" db="EMBL/GenBank/DDBJ databases">
        <title>SAR116.</title>
        <authorList>
            <person name="Sabehi G."/>
            <person name="Beja O."/>
        </authorList>
    </citation>
    <scope>NUCLEOTIDE SEQUENCE</scope>
</reference>
<dbReference type="GO" id="GO:0004765">
    <property type="term" value="F:shikimate kinase activity"/>
    <property type="evidence" value="ECO:0007669"/>
    <property type="project" value="UniProtKB-UniRule"/>
</dbReference>
<sequence>MANMHKKTNLASDDIKRLTNTIVARLDRPLALVGLMGSGKSAVGRQTAKKLGLDFTDSDQKIINNAGISITEIFELAGEAKFREMEFQALKKLALSKPQIIATGGGAFCFPQTAHLLLTKTLVVWLKAPPETLLARIGGTKSRPLLNNDNPLATLTKLSKERAKHYQKAQIEINTDGLSTRNAMMALLRALDTHLTKH</sequence>
<dbReference type="GO" id="GO:0005524">
    <property type="term" value="F:ATP binding"/>
    <property type="evidence" value="ECO:0007669"/>
    <property type="project" value="UniProtKB-UniRule"/>
</dbReference>
<feature type="binding site" evidence="11">
    <location>
        <begin position="37"/>
        <end position="42"/>
    </location>
    <ligand>
        <name>ATP</name>
        <dbReference type="ChEBI" id="CHEBI:30616"/>
    </ligand>
</feature>
<protein>
    <recommendedName>
        <fullName evidence="3 11">Shikimate kinase</fullName>
        <shortName evidence="11">SK</shortName>
        <ecNumber evidence="3 11">2.7.1.71</ecNumber>
    </recommendedName>
</protein>
<evidence type="ECO:0000313" key="12">
    <source>
        <dbReference type="EMBL" id="AAV31673.1"/>
    </source>
</evidence>
<comment type="function">
    <text evidence="11">Catalyzes the specific phosphorylation of the 3-hydroxyl group of shikimic acid using ATP as a cosubstrate.</text>
</comment>
<dbReference type="InterPro" id="IPR027417">
    <property type="entry name" value="P-loop_NTPase"/>
</dbReference>
<accession>Q5UF12</accession>
<evidence type="ECO:0000256" key="8">
    <source>
        <dbReference type="ARBA" id="ARBA00022840"/>
    </source>
</evidence>
<dbReference type="GO" id="GO:0009073">
    <property type="term" value="P:aromatic amino acid family biosynthetic process"/>
    <property type="evidence" value="ECO:0007669"/>
    <property type="project" value="UniProtKB-KW"/>
</dbReference>
<dbReference type="InterPro" id="IPR023000">
    <property type="entry name" value="Shikimate_kinase_CS"/>
</dbReference>
<dbReference type="Pfam" id="PF01202">
    <property type="entry name" value="SKI"/>
    <property type="match status" value="1"/>
</dbReference>
<dbReference type="PROSITE" id="PS01128">
    <property type="entry name" value="SHIKIMATE_KINASE"/>
    <property type="match status" value="1"/>
</dbReference>
<keyword evidence="11" id="KW-0479">Metal-binding</keyword>
<evidence type="ECO:0000256" key="7">
    <source>
        <dbReference type="ARBA" id="ARBA00022777"/>
    </source>
</evidence>
<dbReference type="InterPro" id="IPR031322">
    <property type="entry name" value="Shikimate/glucono_kinase"/>
</dbReference>
<feature type="binding site" evidence="11">
    <location>
        <position position="105"/>
    </location>
    <ligand>
        <name>substrate</name>
    </ligand>
</feature>
<dbReference type="InterPro" id="IPR000623">
    <property type="entry name" value="Shikimate_kinase/TSH1"/>
</dbReference>
<comment type="subcellular location">
    <subcellularLocation>
        <location evidence="11">Cytoplasm</location>
    </subcellularLocation>
</comment>
<dbReference type="GO" id="GO:0005829">
    <property type="term" value="C:cytosol"/>
    <property type="evidence" value="ECO:0007669"/>
    <property type="project" value="TreeGrafter"/>
</dbReference>
<proteinExistence type="inferred from homology"/>
<dbReference type="GO" id="GO:0009423">
    <property type="term" value="P:chorismate biosynthetic process"/>
    <property type="evidence" value="ECO:0007669"/>
    <property type="project" value="UniProtKB-UniRule"/>
</dbReference>
<keyword evidence="11" id="KW-0963">Cytoplasm</keyword>
<dbReference type="PRINTS" id="PR01100">
    <property type="entry name" value="SHIKIMTKNASE"/>
</dbReference>
<feature type="binding site" evidence="11">
    <location>
        <position position="41"/>
    </location>
    <ligand>
        <name>Mg(2+)</name>
        <dbReference type="ChEBI" id="CHEBI:18420"/>
    </ligand>
</feature>
<comment type="subunit">
    <text evidence="11">Monomer.</text>
</comment>
<dbReference type="EC" id="2.7.1.71" evidence="3 11"/>
<keyword evidence="9 11" id="KW-0057">Aromatic amino acid biosynthesis</keyword>
<comment type="cofactor">
    <cofactor evidence="11">
        <name>Mg(2+)</name>
        <dbReference type="ChEBI" id="CHEBI:18420"/>
    </cofactor>
    <text evidence="11">Binds 1 Mg(2+) ion per subunit.</text>
</comment>
<evidence type="ECO:0000256" key="10">
    <source>
        <dbReference type="ARBA" id="ARBA00048567"/>
    </source>
</evidence>
<evidence type="ECO:0000256" key="9">
    <source>
        <dbReference type="ARBA" id="ARBA00023141"/>
    </source>
</evidence>
<feature type="binding site" evidence="11">
    <location>
        <position position="162"/>
    </location>
    <ligand>
        <name>substrate</name>
    </ligand>
</feature>
<evidence type="ECO:0000256" key="11">
    <source>
        <dbReference type="HAMAP-Rule" id="MF_00109"/>
    </source>
</evidence>
<comment type="catalytic activity">
    <reaction evidence="10 11">
        <text>shikimate + ATP = 3-phosphoshikimate + ADP + H(+)</text>
        <dbReference type="Rhea" id="RHEA:13121"/>
        <dbReference type="ChEBI" id="CHEBI:15378"/>
        <dbReference type="ChEBI" id="CHEBI:30616"/>
        <dbReference type="ChEBI" id="CHEBI:36208"/>
        <dbReference type="ChEBI" id="CHEBI:145989"/>
        <dbReference type="ChEBI" id="CHEBI:456216"/>
        <dbReference type="EC" id="2.7.1.71"/>
    </reaction>
</comment>
<evidence type="ECO:0000256" key="3">
    <source>
        <dbReference type="ARBA" id="ARBA00012154"/>
    </source>
</evidence>
<evidence type="ECO:0000256" key="2">
    <source>
        <dbReference type="ARBA" id="ARBA00006997"/>
    </source>
</evidence>
<dbReference type="EMBL" id="AY744399">
    <property type="protein sequence ID" value="AAV31673.1"/>
    <property type="molecule type" value="Genomic_DNA"/>
</dbReference>
<evidence type="ECO:0000256" key="5">
    <source>
        <dbReference type="ARBA" id="ARBA00022679"/>
    </source>
</evidence>
<evidence type="ECO:0000256" key="4">
    <source>
        <dbReference type="ARBA" id="ARBA00022605"/>
    </source>
</evidence>
<gene>
    <name evidence="11" type="primary">aroK</name>
    <name evidence="12" type="ORF">Red2C11_25</name>
</gene>
<evidence type="ECO:0000256" key="1">
    <source>
        <dbReference type="ARBA" id="ARBA00004842"/>
    </source>
</evidence>
<dbReference type="GO" id="GO:0008652">
    <property type="term" value="P:amino acid biosynthetic process"/>
    <property type="evidence" value="ECO:0007669"/>
    <property type="project" value="UniProtKB-KW"/>
</dbReference>
<comment type="pathway">
    <text evidence="1 11">Metabolic intermediate biosynthesis; chorismate biosynthesis; chorismate from D-erythrose 4-phosphate and phosphoenolpyruvate: step 5/7.</text>
</comment>
<evidence type="ECO:0000256" key="6">
    <source>
        <dbReference type="ARBA" id="ARBA00022741"/>
    </source>
</evidence>
<dbReference type="UniPathway" id="UPA00053">
    <property type="reaction ID" value="UER00088"/>
</dbReference>
<dbReference type="GO" id="GO:0000287">
    <property type="term" value="F:magnesium ion binding"/>
    <property type="evidence" value="ECO:0007669"/>
    <property type="project" value="UniProtKB-UniRule"/>
</dbReference>
<dbReference type="AlphaFoldDB" id="Q5UF12"/>
<feature type="binding site" evidence="11">
    <location>
        <position position="59"/>
    </location>
    <ligand>
        <name>substrate</name>
    </ligand>
</feature>
<keyword evidence="4 11" id="KW-0028">Amino-acid biosynthesis</keyword>
<dbReference type="PANTHER" id="PTHR21087">
    <property type="entry name" value="SHIKIMATE KINASE"/>
    <property type="match status" value="1"/>
</dbReference>